<dbReference type="InterPro" id="IPR050953">
    <property type="entry name" value="N4_N6_ade-DNA_methylase"/>
</dbReference>
<dbReference type="InParanoid" id="A0A330L489"/>
<dbReference type="InterPro" id="IPR002052">
    <property type="entry name" value="DNA_methylase_N6_adenine_CS"/>
</dbReference>
<evidence type="ECO:0000259" key="6">
    <source>
        <dbReference type="Pfam" id="PF07669"/>
    </source>
</evidence>
<protein>
    <recommendedName>
        <fullName evidence="1">site-specific DNA-methyltransferase (adenine-specific)</fullName>
        <ecNumber evidence="1">2.1.1.72</ecNumber>
    </recommendedName>
</protein>
<dbReference type="RefSeq" id="WP_121988996.1">
    <property type="nucleotide sequence ID" value="NZ_OUNR01000012.1"/>
</dbReference>
<proteinExistence type="predicted"/>
<sequence length="1177" mass="134720">MNRTKLKTYAPQARRDFIQAVTDRAAFYGLTDKKIEPITENGDVAIIGGRAFPRAIASKRKALEERIAEYGFWQTMDAIAYTWFNRLVAIRYMELHGYLDHGYRVLSHPDASKSIPEILEQAEHLDLPGLDKHKVIELKLEGSKEAELYRMLLLAQCNALYTAMPFLFEWIGDETELLLPDNLLHTDSLIRKLVTDIDEEDWQEVEIIGWLYQFYISERKDEVMARKSAVPTEDIPAVTQLFTPHWIVRYLVENSLGRLWLLNRPGSRLREHMPYYIEGEAETDFLKITKPEDIRLLDPACGSGHMLTYAFDLLFRIYEEEGYVPSEIPVLILKHNVYGLEICPRAAQLAELALVFKARAKTHRFFQPGTLVQPRILALQNIHFDEGELRDYIAALDLGNLFNEPMLRLLHQFEEATTFGSLIQPCLDEQNITFARSAIEAKDLGGQLFLRETHGKVLRVLEQAEMLCERYHVVVANPPYMGWKGLNEVLKKFAKENFADYREDLFSMFVERSLGLNLNGGIIGLMTPFTWMFLGSFEKLRNRLLESCVITSLVRPELHAFFDSAFVSICAFTLKRGCQMDQKGSFIDLSPFYGADEQPPKALEAIRNPACGWLYKAAAADFRSIPTSPIAYSLSAKIRHLFSEHPTLGDSFTARQGLATTHNARFVRLWHEVNLLSIGFSLNSRAETESGEYRWFPYNKGGGFRKWWGNQTFVVNWQNNGEAIKRAIVDKYTYLKGNPNFVAKNQEFYFRPSVSFSKIGVGFPAFRYFPAGFIFDVAGSSIFSSKRAEEFQLLSFCNTKIARAVLAALAPTLNIEIQQINNLPIALRESWERLDAVVEILLNEARMDWNNFETSWDFRDLPLLRAGTKGVTLAVSWEAWRDNCATSIRRMQELETENNRLWIDAYGMQDELTPEVPESEITLARADQKKDVAAFLSYAVGCMMGRYSLDKPGLILANVGDSLAEYLAKVGQPFDMLTFAPDGDGIIPVLDGEWFEDDIAVRTEDFLRGTFGEATLEANLHFIEESLGKNLRKYFLADFYKDHLQTYKKRPIYWLFSSGKERAFQCLVYLHRYQDGTLARMRTEYVIPLQGKLAARIEQLASDTQKAASTSQRKTLEKERDKLLKHQTELRVFDEKLRHYADQRITLDLDDGVKVNYGKFGDLLAEVKAVAGGTDED</sequence>
<dbReference type="PRINTS" id="PR00507">
    <property type="entry name" value="N12N6MTFRASE"/>
</dbReference>
<keyword evidence="8" id="KW-1185">Reference proteome</keyword>
<dbReference type="Gene3D" id="3.40.50.150">
    <property type="entry name" value="Vaccinia Virus protein VP39"/>
    <property type="match status" value="1"/>
</dbReference>
<dbReference type="Proteomes" id="UP000248168">
    <property type="component" value="Unassembled WGS sequence"/>
</dbReference>
<name>A0A330L489_9BACT</name>
<dbReference type="InterPro" id="IPR029063">
    <property type="entry name" value="SAM-dependent_MTases_sf"/>
</dbReference>
<organism evidence="7 8">
    <name type="scientific">Nitrospira lenta</name>
    <dbReference type="NCBI Taxonomy" id="1436998"/>
    <lineage>
        <taxon>Bacteria</taxon>
        <taxon>Pseudomonadati</taxon>
        <taxon>Nitrospirota</taxon>
        <taxon>Nitrospiria</taxon>
        <taxon>Nitrospirales</taxon>
        <taxon>Nitrospiraceae</taxon>
        <taxon>Nitrospira</taxon>
    </lineage>
</organism>
<comment type="catalytic activity">
    <reaction evidence="5">
        <text>a 2'-deoxyadenosine in DNA + S-adenosyl-L-methionine = an N(6)-methyl-2'-deoxyadenosine in DNA + S-adenosyl-L-homocysteine + H(+)</text>
        <dbReference type="Rhea" id="RHEA:15197"/>
        <dbReference type="Rhea" id="RHEA-COMP:12418"/>
        <dbReference type="Rhea" id="RHEA-COMP:12419"/>
        <dbReference type="ChEBI" id="CHEBI:15378"/>
        <dbReference type="ChEBI" id="CHEBI:57856"/>
        <dbReference type="ChEBI" id="CHEBI:59789"/>
        <dbReference type="ChEBI" id="CHEBI:90615"/>
        <dbReference type="ChEBI" id="CHEBI:90616"/>
        <dbReference type="EC" id="2.1.1.72"/>
    </reaction>
</comment>
<gene>
    <name evidence="7" type="ORF">NITLEN_20274</name>
</gene>
<keyword evidence="4" id="KW-0949">S-adenosyl-L-methionine</keyword>
<accession>A0A330L489</accession>
<dbReference type="GO" id="GO:0003676">
    <property type="term" value="F:nucleic acid binding"/>
    <property type="evidence" value="ECO:0007669"/>
    <property type="project" value="InterPro"/>
</dbReference>
<dbReference type="EMBL" id="OUNR01000012">
    <property type="protein sequence ID" value="SPP64634.1"/>
    <property type="molecule type" value="Genomic_DNA"/>
</dbReference>
<feature type="domain" description="Type II methyltransferase M.TaqI-like" evidence="6">
    <location>
        <begin position="335"/>
        <end position="555"/>
    </location>
</feature>
<dbReference type="AlphaFoldDB" id="A0A330L489"/>
<evidence type="ECO:0000313" key="7">
    <source>
        <dbReference type="EMBL" id="SPP64634.1"/>
    </source>
</evidence>
<evidence type="ECO:0000256" key="5">
    <source>
        <dbReference type="ARBA" id="ARBA00047942"/>
    </source>
</evidence>
<dbReference type="PANTHER" id="PTHR33841:SF1">
    <property type="entry name" value="DNA METHYLTRANSFERASE A"/>
    <property type="match status" value="1"/>
</dbReference>
<dbReference type="SUPFAM" id="SSF53335">
    <property type="entry name" value="S-adenosyl-L-methionine-dependent methyltransferases"/>
    <property type="match status" value="1"/>
</dbReference>
<evidence type="ECO:0000256" key="2">
    <source>
        <dbReference type="ARBA" id="ARBA00022603"/>
    </source>
</evidence>
<evidence type="ECO:0000256" key="3">
    <source>
        <dbReference type="ARBA" id="ARBA00022679"/>
    </source>
</evidence>
<dbReference type="EC" id="2.1.1.72" evidence="1"/>
<dbReference type="GO" id="GO:0006304">
    <property type="term" value="P:DNA modification"/>
    <property type="evidence" value="ECO:0007669"/>
    <property type="project" value="InterPro"/>
</dbReference>
<evidence type="ECO:0000256" key="4">
    <source>
        <dbReference type="ARBA" id="ARBA00022691"/>
    </source>
</evidence>
<keyword evidence="2" id="KW-0489">Methyltransferase</keyword>
<reference evidence="8" key="1">
    <citation type="submission" date="2018-04" db="EMBL/GenBank/DDBJ databases">
        <authorList>
            <person name="Lucker S."/>
            <person name="Sakoula D."/>
        </authorList>
    </citation>
    <scope>NUCLEOTIDE SEQUENCE [LARGE SCALE GENOMIC DNA]</scope>
</reference>
<keyword evidence="3" id="KW-0808">Transferase</keyword>
<dbReference type="OrthoDB" id="32195at2"/>
<dbReference type="PANTHER" id="PTHR33841">
    <property type="entry name" value="DNA METHYLTRANSFERASE YEEA-RELATED"/>
    <property type="match status" value="1"/>
</dbReference>
<dbReference type="REBASE" id="281874">
    <property type="entry name" value="NleB510ORF20274P"/>
</dbReference>
<evidence type="ECO:0000313" key="8">
    <source>
        <dbReference type="Proteomes" id="UP000248168"/>
    </source>
</evidence>
<dbReference type="InterPro" id="IPR047939">
    <property type="entry name" value="BREX_1_PglX"/>
</dbReference>
<dbReference type="NCBIfam" id="NF033452">
    <property type="entry name" value="BREX_1_MTaseX"/>
    <property type="match status" value="1"/>
</dbReference>
<dbReference type="Pfam" id="PF07669">
    <property type="entry name" value="Eco57I"/>
    <property type="match status" value="1"/>
</dbReference>
<dbReference type="GO" id="GO:0009007">
    <property type="term" value="F:site-specific DNA-methyltransferase (adenine-specific) activity"/>
    <property type="evidence" value="ECO:0007669"/>
    <property type="project" value="UniProtKB-EC"/>
</dbReference>
<dbReference type="InterPro" id="IPR011639">
    <property type="entry name" value="MethylTrfase_TaqI-like_dom"/>
</dbReference>
<evidence type="ECO:0000256" key="1">
    <source>
        <dbReference type="ARBA" id="ARBA00011900"/>
    </source>
</evidence>
<dbReference type="PROSITE" id="PS00092">
    <property type="entry name" value="N6_MTASE"/>
    <property type="match status" value="1"/>
</dbReference>
<dbReference type="GO" id="GO:0032259">
    <property type="term" value="P:methylation"/>
    <property type="evidence" value="ECO:0007669"/>
    <property type="project" value="UniProtKB-KW"/>
</dbReference>